<feature type="region of interest" description="Disordered" evidence="1">
    <location>
        <begin position="125"/>
        <end position="147"/>
    </location>
</feature>
<evidence type="ECO:0000313" key="3">
    <source>
        <dbReference type="Proteomes" id="UP001066276"/>
    </source>
</evidence>
<protein>
    <submittedName>
        <fullName evidence="2">Uncharacterized protein</fullName>
    </submittedName>
</protein>
<gene>
    <name evidence="2" type="ORF">NDU88_000469</name>
</gene>
<comment type="caution">
    <text evidence="2">The sequence shown here is derived from an EMBL/GenBank/DDBJ whole genome shotgun (WGS) entry which is preliminary data.</text>
</comment>
<evidence type="ECO:0000256" key="1">
    <source>
        <dbReference type="SAM" id="MobiDB-lite"/>
    </source>
</evidence>
<dbReference type="Proteomes" id="UP001066276">
    <property type="component" value="Chromosome 8"/>
</dbReference>
<dbReference type="AlphaFoldDB" id="A0AAV7N867"/>
<feature type="region of interest" description="Disordered" evidence="1">
    <location>
        <begin position="1"/>
        <end position="26"/>
    </location>
</feature>
<feature type="region of interest" description="Disordered" evidence="1">
    <location>
        <begin position="65"/>
        <end position="108"/>
    </location>
</feature>
<accession>A0AAV7N867</accession>
<feature type="compositionally biased region" description="Basic and acidic residues" evidence="1">
    <location>
        <begin position="138"/>
        <end position="147"/>
    </location>
</feature>
<proteinExistence type="predicted"/>
<dbReference type="EMBL" id="JANPWB010000012">
    <property type="protein sequence ID" value="KAJ1112201.1"/>
    <property type="molecule type" value="Genomic_DNA"/>
</dbReference>
<evidence type="ECO:0000313" key="2">
    <source>
        <dbReference type="EMBL" id="KAJ1112201.1"/>
    </source>
</evidence>
<keyword evidence="3" id="KW-1185">Reference proteome</keyword>
<name>A0AAV7N867_PLEWA</name>
<organism evidence="2 3">
    <name type="scientific">Pleurodeles waltl</name>
    <name type="common">Iberian ribbed newt</name>
    <dbReference type="NCBI Taxonomy" id="8319"/>
    <lineage>
        <taxon>Eukaryota</taxon>
        <taxon>Metazoa</taxon>
        <taxon>Chordata</taxon>
        <taxon>Craniata</taxon>
        <taxon>Vertebrata</taxon>
        <taxon>Euteleostomi</taxon>
        <taxon>Amphibia</taxon>
        <taxon>Batrachia</taxon>
        <taxon>Caudata</taxon>
        <taxon>Salamandroidea</taxon>
        <taxon>Salamandridae</taxon>
        <taxon>Pleurodelinae</taxon>
        <taxon>Pleurodeles</taxon>
    </lineage>
</organism>
<reference evidence="2" key="1">
    <citation type="journal article" date="2022" name="bioRxiv">
        <title>Sequencing and chromosome-scale assembly of the giantPleurodeles waltlgenome.</title>
        <authorList>
            <person name="Brown T."/>
            <person name="Elewa A."/>
            <person name="Iarovenko S."/>
            <person name="Subramanian E."/>
            <person name="Araus A.J."/>
            <person name="Petzold A."/>
            <person name="Susuki M."/>
            <person name="Suzuki K.-i.T."/>
            <person name="Hayashi T."/>
            <person name="Toyoda A."/>
            <person name="Oliveira C."/>
            <person name="Osipova E."/>
            <person name="Leigh N.D."/>
            <person name="Simon A."/>
            <person name="Yun M.H."/>
        </authorList>
    </citation>
    <scope>NUCLEOTIDE SEQUENCE</scope>
    <source>
        <strain evidence="2">20211129_DDA</strain>
        <tissue evidence="2">Liver</tissue>
    </source>
</reference>
<sequence length="147" mass="16044">MEEVARSRKVSGGPRVPTHWSGQKRKNFGKGLEFHWANAAPVTTDVPPGGLAGWSASSRCHSIISKSKGPVGGHTTWHQAPNLDGQKGPPPPRNAERQTQGPRWPRPKQRIAAVPLWRPKADWPVLGQAHQSAPQKGPLEHPDICYA</sequence>